<dbReference type="Gene3D" id="3.30.1490.70">
    <property type="match status" value="1"/>
</dbReference>
<reference evidence="3" key="1">
    <citation type="submission" date="2019-10" db="EMBL/GenBank/DDBJ databases">
        <title>Draft genome sequece of Microseira wollei NIES-4236.</title>
        <authorList>
            <person name="Yamaguchi H."/>
            <person name="Suzuki S."/>
            <person name="Kawachi M."/>
        </authorList>
    </citation>
    <scope>NUCLEOTIDE SEQUENCE</scope>
    <source>
        <strain evidence="3">NIES-4236</strain>
    </source>
</reference>
<accession>A0AAV3XG46</accession>
<comment type="caution">
    <text evidence="3">The sequence shown here is derived from an EMBL/GenBank/DDBJ whole genome shotgun (WGS) entry which is preliminary data.</text>
</comment>
<dbReference type="InterPro" id="IPR021122">
    <property type="entry name" value="RNA_ligase_dom_REL/Rnl2"/>
</dbReference>
<evidence type="ECO:0008006" key="5">
    <source>
        <dbReference type="Google" id="ProtNLM"/>
    </source>
</evidence>
<sequence length="348" mass="39346">MNPPPHFISYEKIADSPNQWNLSPSDYRAFNKTHWVVTEKIHGANFCIVTDGDIVRFAKRKEFLESGEDFFGFKSFESQLVPQVREIFQMLQAASNHPLCVSIYGELFGGEYPHPDVPLTPHIQPVQTGVYYSPNIQFCAFDIAAIANNNPANRTYLDYNQTLHLCQQVGMFCASPLFIGKYDRAITYNPEFESTIPALLSLPKLPFSNPAEGIVIKPVKSICVPTPKGKIRPILKIKIPDFSETRFHQAQKWNQHSSYAASTAEWLSQALLAMVTENRLHNAISKIGRISPIDVKLKSQLVQLFVADALETFQDQYGKFFQSLPQPSQQSLIHKLENEAEQLIGKCL</sequence>
<dbReference type="InterPro" id="IPR040609">
    <property type="entry name" value="Rnl2_C"/>
</dbReference>
<gene>
    <name evidence="3" type="ORF">MiSe_44580</name>
</gene>
<name>A0AAV3XG46_9CYAN</name>
<evidence type="ECO:0000313" key="3">
    <source>
        <dbReference type="EMBL" id="GET39686.1"/>
    </source>
</evidence>
<dbReference type="Gene3D" id="3.30.470.30">
    <property type="entry name" value="DNA ligase/mRNA capping enzyme"/>
    <property type="match status" value="1"/>
</dbReference>
<keyword evidence="4" id="KW-1185">Reference proteome</keyword>
<proteinExistence type="predicted"/>
<protein>
    <recommendedName>
        <fullName evidence="5">RNA ligase</fullName>
    </recommendedName>
</protein>
<dbReference type="Proteomes" id="UP001050975">
    <property type="component" value="Unassembled WGS sequence"/>
</dbReference>
<dbReference type="AlphaFoldDB" id="A0AAV3XG46"/>
<feature type="domain" description="RNA ligase" evidence="1">
    <location>
        <begin position="34"/>
        <end position="238"/>
    </location>
</feature>
<dbReference type="Pfam" id="PF09414">
    <property type="entry name" value="RNA_ligase"/>
    <property type="match status" value="1"/>
</dbReference>
<evidence type="ECO:0000259" key="2">
    <source>
        <dbReference type="Pfam" id="PF18043"/>
    </source>
</evidence>
<dbReference type="RefSeq" id="WP_226585173.1">
    <property type="nucleotide sequence ID" value="NZ_BLAY01000071.1"/>
</dbReference>
<dbReference type="SUPFAM" id="SSF56091">
    <property type="entry name" value="DNA ligase/mRNA capping enzyme, catalytic domain"/>
    <property type="match status" value="1"/>
</dbReference>
<feature type="domain" description="RNA ligase 2 C-terminal" evidence="2">
    <location>
        <begin position="265"/>
        <end position="342"/>
    </location>
</feature>
<organism evidence="3 4">
    <name type="scientific">Microseira wollei NIES-4236</name>
    <dbReference type="NCBI Taxonomy" id="2530354"/>
    <lineage>
        <taxon>Bacteria</taxon>
        <taxon>Bacillati</taxon>
        <taxon>Cyanobacteriota</taxon>
        <taxon>Cyanophyceae</taxon>
        <taxon>Oscillatoriophycideae</taxon>
        <taxon>Aerosakkonematales</taxon>
        <taxon>Aerosakkonemataceae</taxon>
        <taxon>Microseira</taxon>
    </lineage>
</organism>
<dbReference type="Pfam" id="PF18043">
    <property type="entry name" value="T4_Rnl2_C"/>
    <property type="match status" value="1"/>
</dbReference>
<dbReference type="InterPro" id="IPR041948">
    <property type="entry name" value="Rnl1/2_C_sf"/>
</dbReference>
<evidence type="ECO:0000313" key="4">
    <source>
        <dbReference type="Proteomes" id="UP001050975"/>
    </source>
</evidence>
<dbReference type="EMBL" id="BLAY01000071">
    <property type="protein sequence ID" value="GET39686.1"/>
    <property type="molecule type" value="Genomic_DNA"/>
</dbReference>
<dbReference type="Gene3D" id="1.10.10.1810">
    <property type="entry name" value="RNA ligase"/>
    <property type="match status" value="1"/>
</dbReference>
<evidence type="ECO:0000259" key="1">
    <source>
        <dbReference type="Pfam" id="PF09414"/>
    </source>
</evidence>